<feature type="transmembrane region" description="Helical" evidence="9">
    <location>
        <begin position="384"/>
        <end position="402"/>
    </location>
</feature>
<dbReference type="EMBL" id="AP035881">
    <property type="protein sequence ID" value="BFP47184.1"/>
    <property type="molecule type" value="Genomic_DNA"/>
</dbReference>
<evidence type="ECO:0000313" key="11">
    <source>
        <dbReference type="EMBL" id="BFP47184.1"/>
    </source>
</evidence>
<evidence type="ECO:0000259" key="10">
    <source>
        <dbReference type="PROSITE" id="PS50850"/>
    </source>
</evidence>
<feature type="transmembrane region" description="Helical" evidence="9">
    <location>
        <begin position="354"/>
        <end position="378"/>
    </location>
</feature>
<dbReference type="RefSeq" id="WP_407989561.1">
    <property type="nucleotide sequence ID" value="NZ_AP035881.2"/>
</dbReference>
<comment type="similarity">
    <text evidence="2">Belongs to the major facilitator superfamily. Set transporter family.</text>
</comment>
<reference evidence="11" key="1">
    <citation type="submission" date="2024-07" db="EMBL/GenBank/DDBJ databases">
        <title>Complete genome sequences of cellulolytic bacteria, Kitasatospora sp. CMC57 and Streptomyces sp. CMC78, isolated from Japanese agricultural soil.</title>
        <authorList>
            <person name="Hashimoto T."/>
            <person name="Ito M."/>
            <person name="Iwamoto M."/>
            <person name="Fukahori D."/>
            <person name="Shoda T."/>
            <person name="Sakoda M."/>
            <person name="Morohoshi T."/>
            <person name="Mitsuboshi M."/>
            <person name="Nishizawa T."/>
        </authorList>
    </citation>
    <scope>NUCLEOTIDE SEQUENCE</scope>
    <source>
        <strain evidence="11">CMC57</strain>
    </source>
</reference>
<organism evidence="11">
    <name type="scientific">Kitasatospora sp. CMC57</name>
    <dbReference type="NCBI Taxonomy" id="3231513"/>
    <lineage>
        <taxon>Bacteria</taxon>
        <taxon>Bacillati</taxon>
        <taxon>Actinomycetota</taxon>
        <taxon>Actinomycetes</taxon>
        <taxon>Kitasatosporales</taxon>
        <taxon>Streptomycetaceae</taxon>
        <taxon>Kitasatospora</taxon>
    </lineage>
</organism>
<evidence type="ECO:0000256" key="1">
    <source>
        <dbReference type="ARBA" id="ARBA00004651"/>
    </source>
</evidence>
<gene>
    <name evidence="11" type="primary">setA</name>
    <name evidence="11" type="ORF">KCMC57_35520</name>
</gene>
<dbReference type="PANTHER" id="PTHR23535:SF2">
    <property type="entry name" value="SUGAR EFFLUX TRANSPORTER A-RELATED"/>
    <property type="match status" value="1"/>
</dbReference>
<dbReference type="GO" id="GO:0005886">
    <property type="term" value="C:plasma membrane"/>
    <property type="evidence" value="ECO:0007669"/>
    <property type="project" value="UniProtKB-SubCell"/>
</dbReference>
<dbReference type="PROSITE" id="PS50850">
    <property type="entry name" value="MFS"/>
    <property type="match status" value="1"/>
</dbReference>
<dbReference type="CDD" id="cd17471">
    <property type="entry name" value="MFS_Set"/>
    <property type="match status" value="1"/>
</dbReference>
<keyword evidence="3" id="KW-0813">Transport</keyword>
<dbReference type="PANTHER" id="PTHR23535">
    <property type="entry name" value="SUGAR EFFLUX TRANSPORTER A-RELATED"/>
    <property type="match status" value="1"/>
</dbReference>
<comment type="subcellular location">
    <subcellularLocation>
        <location evidence="1">Cell membrane</location>
        <topology evidence="1">Multi-pass membrane protein</topology>
    </subcellularLocation>
</comment>
<keyword evidence="5" id="KW-0762">Sugar transport</keyword>
<dbReference type="AlphaFoldDB" id="A0AB33K0Z1"/>
<evidence type="ECO:0000256" key="8">
    <source>
        <dbReference type="ARBA" id="ARBA00023136"/>
    </source>
</evidence>
<dbReference type="SUPFAM" id="SSF103473">
    <property type="entry name" value="MFS general substrate transporter"/>
    <property type="match status" value="1"/>
</dbReference>
<sequence length="420" mass="43583">MTVEDVKATAAPVSRWRLLADGAVQSLIGATGVVGLAGAFVVPTVSLFLKDAVGATPLMIGLFFAARSVGEIGTDLVMGVVSDRLSDRRKLLVVTALLNAAGALCYSVLRDYWVLLLTGMVCFGLGGACFGQLFAFTRELAEDREVDAPFFNGFLRSVTSAAWVVGPPVAFWLVAQWSFTVLYATAAGFSLVAAVICAWGLPRIVRPQAALPSEGGSGVRGAFAGLGGRTALLLAAIVLLLGANMMYQINLSLRVTSELHLSAAFAGLLLGLSACLEIPLMIAVGTWAERIGKARMLLAATVCATLFFAVLPLAESRTALLLLQVPNAFWTAIVMNIPVVMLQDALPGRAGTASSLYASAFKTGMFLGGLTVGTVATWTGYGQVFWVCAGLTAAAGALVYLARPTGATPVPTAIDQGSAA</sequence>
<evidence type="ECO:0000256" key="9">
    <source>
        <dbReference type="SAM" id="Phobius"/>
    </source>
</evidence>
<keyword evidence="8 9" id="KW-0472">Membrane</keyword>
<feature type="transmembrane region" description="Helical" evidence="9">
    <location>
        <begin position="157"/>
        <end position="175"/>
    </location>
</feature>
<evidence type="ECO:0000256" key="5">
    <source>
        <dbReference type="ARBA" id="ARBA00022597"/>
    </source>
</evidence>
<keyword evidence="4" id="KW-1003">Cell membrane</keyword>
<feature type="transmembrane region" description="Helical" evidence="9">
    <location>
        <begin position="263"/>
        <end position="284"/>
    </location>
</feature>
<dbReference type="Pfam" id="PF07690">
    <property type="entry name" value="MFS_1"/>
    <property type="match status" value="1"/>
</dbReference>
<evidence type="ECO:0000256" key="2">
    <source>
        <dbReference type="ARBA" id="ARBA00006523"/>
    </source>
</evidence>
<dbReference type="InterPro" id="IPR020846">
    <property type="entry name" value="MFS_dom"/>
</dbReference>
<feature type="transmembrane region" description="Helical" evidence="9">
    <location>
        <begin position="91"/>
        <end position="109"/>
    </location>
</feature>
<dbReference type="GO" id="GO:0022857">
    <property type="term" value="F:transmembrane transporter activity"/>
    <property type="evidence" value="ECO:0007669"/>
    <property type="project" value="InterPro"/>
</dbReference>
<dbReference type="InterPro" id="IPR011701">
    <property type="entry name" value="MFS"/>
</dbReference>
<feature type="transmembrane region" description="Helical" evidence="9">
    <location>
        <begin position="181"/>
        <end position="201"/>
    </location>
</feature>
<dbReference type="Gene3D" id="1.20.1250.20">
    <property type="entry name" value="MFS general substrate transporter like domains"/>
    <property type="match status" value="2"/>
</dbReference>
<feature type="transmembrane region" description="Helical" evidence="9">
    <location>
        <begin position="27"/>
        <end position="49"/>
    </location>
</feature>
<evidence type="ECO:0000256" key="4">
    <source>
        <dbReference type="ARBA" id="ARBA00022475"/>
    </source>
</evidence>
<keyword evidence="6 9" id="KW-0812">Transmembrane</keyword>
<feature type="transmembrane region" description="Helical" evidence="9">
    <location>
        <begin position="320"/>
        <end position="342"/>
    </location>
</feature>
<accession>A0AB33K0Z1</accession>
<proteinExistence type="inferred from homology"/>
<name>A0AB33K0Z1_9ACTN</name>
<feature type="transmembrane region" description="Helical" evidence="9">
    <location>
        <begin position="296"/>
        <end position="314"/>
    </location>
</feature>
<dbReference type="InterPro" id="IPR036259">
    <property type="entry name" value="MFS_trans_sf"/>
</dbReference>
<feature type="transmembrane region" description="Helical" evidence="9">
    <location>
        <begin position="222"/>
        <end position="243"/>
    </location>
</feature>
<keyword evidence="7 9" id="KW-1133">Transmembrane helix</keyword>
<evidence type="ECO:0000256" key="6">
    <source>
        <dbReference type="ARBA" id="ARBA00022692"/>
    </source>
</evidence>
<evidence type="ECO:0000256" key="7">
    <source>
        <dbReference type="ARBA" id="ARBA00022989"/>
    </source>
</evidence>
<feature type="domain" description="Major facilitator superfamily (MFS) profile" evidence="10">
    <location>
        <begin position="18"/>
        <end position="407"/>
    </location>
</feature>
<evidence type="ECO:0000256" key="3">
    <source>
        <dbReference type="ARBA" id="ARBA00022448"/>
    </source>
</evidence>
<protein>
    <submittedName>
        <fullName evidence="11">Sugar efflux transporter SetA</fullName>
    </submittedName>
</protein>
<feature type="transmembrane region" description="Helical" evidence="9">
    <location>
        <begin position="115"/>
        <end position="136"/>
    </location>
</feature>